<reference evidence="2" key="1">
    <citation type="submission" date="2021-05" db="EMBL/GenBank/DDBJ databases">
        <authorList>
            <person name="Alioto T."/>
            <person name="Alioto T."/>
            <person name="Gomez Garrido J."/>
        </authorList>
    </citation>
    <scope>NUCLEOTIDE SEQUENCE</scope>
</reference>
<organism evidence="2">
    <name type="scientific">Cacopsylla melanoneura</name>
    <dbReference type="NCBI Taxonomy" id="428564"/>
    <lineage>
        <taxon>Eukaryota</taxon>
        <taxon>Metazoa</taxon>
        <taxon>Ecdysozoa</taxon>
        <taxon>Arthropoda</taxon>
        <taxon>Hexapoda</taxon>
        <taxon>Insecta</taxon>
        <taxon>Pterygota</taxon>
        <taxon>Neoptera</taxon>
        <taxon>Paraneoptera</taxon>
        <taxon>Hemiptera</taxon>
        <taxon>Sternorrhyncha</taxon>
        <taxon>Psylloidea</taxon>
        <taxon>Psyllidae</taxon>
        <taxon>Psyllinae</taxon>
        <taxon>Cacopsylla</taxon>
    </lineage>
</organism>
<dbReference type="EMBL" id="HBUF01135922">
    <property type="protein sequence ID" value="CAG6645221.1"/>
    <property type="molecule type" value="Transcribed_RNA"/>
</dbReference>
<sequence length="104" mass="11844">MKEKLKNTSINLALKKSIKDYDNVIPMVLNLTQILDSNKYSGAFPPETKFRLNIERLLALIQKNIPTEETIQTINPSIRQLNHGTDPIGNELKKNKQDRNSGKV</sequence>
<evidence type="ECO:0000313" key="2">
    <source>
        <dbReference type="EMBL" id="CAG6645221.1"/>
    </source>
</evidence>
<dbReference type="AlphaFoldDB" id="A0A8D8R9I4"/>
<feature type="region of interest" description="Disordered" evidence="1">
    <location>
        <begin position="79"/>
        <end position="104"/>
    </location>
</feature>
<proteinExistence type="predicted"/>
<feature type="compositionally biased region" description="Basic and acidic residues" evidence="1">
    <location>
        <begin position="91"/>
        <end position="104"/>
    </location>
</feature>
<evidence type="ECO:0000256" key="1">
    <source>
        <dbReference type="SAM" id="MobiDB-lite"/>
    </source>
</evidence>
<protein>
    <submittedName>
        <fullName evidence="2">Uncharacterized protein</fullName>
    </submittedName>
</protein>
<name>A0A8D8R9I4_9HEMI</name>
<accession>A0A8D8R9I4</accession>